<reference evidence="2" key="1">
    <citation type="submission" date="2022-08" db="EMBL/GenBank/DDBJ databases">
        <title>Novel Bdellovibrio Species Isolated from Svalbard: Designation Bdellovibrio svalbardensis.</title>
        <authorList>
            <person name="Mitchell R.J."/>
            <person name="Choi S.Y."/>
        </authorList>
    </citation>
    <scope>NUCLEOTIDE SEQUENCE</scope>
    <source>
        <strain evidence="2">PAP01</strain>
    </source>
</reference>
<evidence type="ECO:0000256" key="1">
    <source>
        <dbReference type="ARBA" id="ARBA00006738"/>
    </source>
</evidence>
<evidence type="ECO:0000313" key="2">
    <source>
        <dbReference type="EMBL" id="MDG0816521.1"/>
    </source>
</evidence>
<dbReference type="Pfam" id="PF02021">
    <property type="entry name" value="UPF0102"/>
    <property type="match status" value="1"/>
</dbReference>
<dbReference type="EMBL" id="JANRMI010000002">
    <property type="protein sequence ID" value="MDG0816521.1"/>
    <property type="molecule type" value="Genomic_DNA"/>
</dbReference>
<gene>
    <name evidence="2" type="ORF">NWE73_09110</name>
</gene>
<dbReference type="RefSeq" id="WP_277577999.1">
    <property type="nucleotide sequence ID" value="NZ_JANRMI010000002.1"/>
</dbReference>
<dbReference type="InterPro" id="IPR011335">
    <property type="entry name" value="Restrct_endonuc-II-like"/>
</dbReference>
<accession>A0ABT6DI46</accession>
<dbReference type="Gene3D" id="3.40.1350.10">
    <property type="match status" value="1"/>
</dbReference>
<dbReference type="InterPro" id="IPR011856">
    <property type="entry name" value="tRNA_endonuc-like_dom_sf"/>
</dbReference>
<comment type="similarity">
    <text evidence="1">Belongs to the UPF0102 family.</text>
</comment>
<evidence type="ECO:0000313" key="3">
    <source>
        <dbReference type="Proteomes" id="UP001152321"/>
    </source>
</evidence>
<dbReference type="SUPFAM" id="SSF52980">
    <property type="entry name" value="Restriction endonuclease-like"/>
    <property type="match status" value="1"/>
</dbReference>
<comment type="caution">
    <text evidence="2">The sequence shown here is derived from an EMBL/GenBank/DDBJ whole genome shotgun (WGS) entry which is preliminary data.</text>
</comment>
<name>A0ABT6DI46_9BACT</name>
<protein>
    <submittedName>
        <fullName evidence="2">YraN family protein</fullName>
    </submittedName>
</protein>
<dbReference type="Proteomes" id="UP001152321">
    <property type="component" value="Unassembled WGS sequence"/>
</dbReference>
<keyword evidence="3" id="KW-1185">Reference proteome</keyword>
<dbReference type="InterPro" id="IPR003509">
    <property type="entry name" value="UPF0102_YraN-like"/>
</dbReference>
<proteinExistence type="inferred from homology"/>
<organism evidence="2 3">
    <name type="scientific">Bdellovibrio svalbardensis</name>
    <dbReference type="NCBI Taxonomy" id="2972972"/>
    <lineage>
        <taxon>Bacteria</taxon>
        <taxon>Pseudomonadati</taxon>
        <taxon>Bdellovibrionota</taxon>
        <taxon>Bdellovibrionia</taxon>
        <taxon>Bdellovibrionales</taxon>
        <taxon>Pseudobdellovibrionaceae</taxon>
        <taxon>Bdellovibrio</taxon>
    </lineage>
</organism>
<sequence>MYWAHFRGLESEKAVIHFYSKKKFKLLKQRLKTPFAEIDLLFRSPEGHLLMVEVKSANQSCFYSARISKRQMQRLGRAASFLAARFNCLVEYHWAFVDQNYSVTVVEDVSL</sequence>